<keyword evidence="1" id="KW-0472">Membrane</keyword>
<dbReference type="InterPro" id="IPR050330">
    <property type="entry name" value="Bact_OuterMem_StrucFunc"/>
</dbReference>
<evidence type="ECO:0000313" key="6">
    <source>
        <dbReference type="Proteomes" id="UP000717835"/>
    </source>
</evidence>
<sequence length="396" mass="42738">MKKNLMLLALSGLSVAAVAQTPAGALEEKEAAEALQDKYAVVTNRFWDNWFVSLGGGATVMFGDYDAAGSFGKRVSPTLNVAVGKWFTPGLGGRLQYSGLQARGFVPSAGSDYAVGAMQDGGYYKQRFNYMNLHADVMFNLNALFGGYNPSRVYEVIPYVGAGFTHNYSTPHREALSVNAGIINRFRVSDALDINLELSAVAAEDKFDGGIGGKGYDGLVSATVGLTYRFPKRGFNRPKAPAISEERLAAMRDKMNRMAAENAQMAEALKAAESRQPVVEKQEVVVDKPVIAPRTVFFNIGSSDVSSRETMNLSYLAESMKQSPRSTFVVNGYADAATGTKEFNGKLARQRAEAVINVLVEKYGVDRSQLSVGAAEAVDSFGEPILNRVVVVETAR</sequence>
<reference evidence="5" key="1">
    <citation type="journal article" date="2021" name="PeerJ">
        <title>Extensive microbial diversity within the chicken gut microbiome revealed by metagenomics and culture.</title>
        <authorList>
            <person name="Gilroy R."/>
            <person name="Ravi A."/>
            <person name="Getino M."/>
            <person name="Pursley I."/>
            <person name="Horton D.L."/>
            <person name="Alikhan N.F."/>
            <person name="Baker D."/>
            <person name="Gharbi K."/>
            <person name="Hall N."/>
            <person name="Watson M."/>
            <person name="Adriaenssens E.M."/>
            <person name="Foster-Nyarko E."/>
            <person name="Jarju S."/>
            <person name="Secka A."/>
            <person name="Antonio M."/>
            <person name="Oren A."/>
            <person name="Chaudhuri R.R."/>
            <person name="La Ragione R."/>
            <person name="Hildebrand F."/>
            <person name="Pallen M.J."/>
        </authorList>
    </citation>
    <scope>NUCLEOTIDE SEQUENCE</scope>
    <source>
        <strain evidence="5">CHK55-1828</strain>
    </source>
</reference>
<feature type="domain" description="OmpA-like" evidence="4">
    <location>
        <begin position="285"/>
        <end position="396"/>
    </location>
</feature>
<gene>
    <name evidence="5" type="ORF">K8W02_01035</name>
</gene>
<name>A0A921HU91_9BACT</name>
<feature type="signal peptide" evidence="3">
    <location>
        <begin position="1"/>
        <end position="19"/>
    </location>
</feature>
<evidence type="ECO:0000313" key="5">
    <source>
        <dbReference type="EMBL" id="HJF90961.1"/>
    </source>
</evidence>
<proteinExistence type="predicted"/>
<keyword evidence="3" id="KW-0732">Signal</keyword>
<dbReference type="EMBL" id="DYVX01000005">
    <property type="protein sequence ID" value="HJF90961.1"/>
    <property type="molecule type" value="Genomic_DNA"/>
</dbReference>
<feature type="coiled-coil region" evidence="2">
    <location>
        <begin position="248"/>
        <end position="275"/>
    </location>
</feature>
<comment type="caution">
    <text evidence="5">The sequence shown here is derived from an EMBL/GenBank/DDBJ whole genome shotgun (WGS) entry which is preliminary data.</text>
</comment>
<dbReference type="RefSeq" id="WP_022019418.1">
    <property type="nucleotide sequence ID" value="NZ_CALUIP010000038.1"/>
</dbReference>
<keyword evidence="2" id="KW-0175">Coiled coil</keyword>
<evidence type="ECO:0000256" key="1">
    <source>
        <dbReference type="PROSITE-ProRule" id="PRU00473"/>
    </source>
</evidence>
<dbReference type="PANTHER" id="PTHR30329">
    <property type="entry name" value="STATOR ELEMENT OF FLAGELLAR MOTOR COMPLEX"/>
    <property type="match status" value="1"/>
</dbReference>
<dbReference type="AlphaFoldDB" id="A0A921HU91"/>
<dbReference type="PANTHER" id="PTHR30329:SF21">
    <property type="entry name" value="LIPOPROTEIN YIAD-RELATED"/>
    <property type="match status" value="1"/>
</dbReference>
<evidence type="ECO:0000259" key="4">
    <source>
        <dbReference type="PROSITE" id="PS51123"/>
    </source>
</evidence>
<dbReference type="InterPro" id="IPR006665">
    <property type="entry name" value="OmpA-like"/>
</dbReference>
<dbReference type="PROSITE" id="PS51123">
    <property type="entry name" value="OMPA_2"/>
    <property type="match status" value="1"/>
</dbReference>
<dbReference type="Proteomes" id="UP000717835">
    <property type="component" value="Unassembled WGS sequence"/>
</dbReference>
<evidence type="ECO:0000256" key="3">
    <source>
        <dbReference type="SAM" id="SignalP"/>
    </source>
</evidence>
<dbReference type="InterPro" id="IPR036737">
    <property type="entry name" value="OmpA-like_sf"/>
</dbReference>
<dbReference type="Gene3D" id="3.30.1330.60">
    <property type="entry name" value="OmpA-like domain"/>
    <property type="match status" value="1"/>
</dbReference>
<organism evidence="5 6">
    <name type="scientific">Mediterranea massiliensis</name>
    <dbReference type="NCBI Taxonomy" id="1841865"/>
    <lineage>
        <taxon>Bacteria</taxon>
        <taxon>Pseudomonadati</taxon>
        <taxon>Bacteroidota</taxon>
        <taxon>Bacteroidia</taxon>
        <taxon>Bacteroidales</taxon>
        <taxon>Bacteroidaceae</taxon>
        <taxon>Mediterranea</taxon>
    </lineage>
</organism>
<dbReference type="GO" id="GO:0016020">
    <property type="term" value="C:membrane"/>
    <property type="evidence" value="ECO:0007669"/>
    <property type="project" value="UniProtKB-UniRule"/>
</dbReference>
<dbReference type="CDD" id="cd07185">
    <property type="entry name" value="OmpA_C-like"/>
    <property type="match status" value="1"/>
</dbReference>
<reference evidence="5" key="2">
    <citation type="submission" date="2021-09" db="EMBL/GenBank/DDBJ databases">
        <authorList>
            <person name="Gilroy R."/>
        </authorList>
    </citation>
    <scope>NUCLEOTIDE SEQUENCE</scope>
    <source>
        <strain evidence="5">CHK55-1828</strain>
    </source>
</reference>
<protein>
    <submittedName>
        <fullName evidence="5">OmpA family protein</fullName>
    </submittedName>
</protein>
<evidence type="ECO:0000256" key="2">
    <source>
        <dbReference type="SAM" id="Coils"/>
    </source>
</evidence>
<accession>A0A921HU91</accession>
<feature type="chain" id="PRO_5037548841" evidence="3">
    <location>
        <begin position="20"/>
        <end position="396"/>
    </location>
</feature>
<dbReference type="Pfam" id="PF00691">
    <property type="entry name" value="OmpA"/>
    <property type="match status" value="1"/>
</dbReference>
<dbReference type="SUPFAM" id="SSF103088">
    <property type="entry name" value="OmpA-like"/>
    <property type="match status" value="1"/>
</dbReference>